<evidence type="ECO:0000256" key="4">
    <source>
        <dbReference type="ARBA" id="ARBA00023002"/>
    </source>
</evidence>
<dbReference type="InterPro" id="IPR002328">
    <property type="entry name" value="ADH_Zn_CS"/>
</dbReference>
<comment type="caution">
    <text evidence="8">The sequence shown here is derived from an EMBL/GenBank/DDBJ whole genome shotgun (WGS) entry which is preliminary data.</text>
</comment>
<dbReference type="Gene3D" id="3.90.180.10">
    <property type="entry name" value="Medium-chain alcohol dehydrogenases, catalytic domain"/>
    <property type="match status" value="1"/>
</dbReference>
<dbReference type="PROSITE" id="PS00059">
    <property type="entry name" value="ADH_ZINC"/>
    <property type="match status" value="1"/>
</dbReference>
<evidence type="ECO:0000256" key="3">
    <source>
        <dbReference type="ARBA" id="ARBA00022833"/>
    </source>
</evidence>
<evidence type="ECO:0000313" key="9">
    <source>
        <dbReference type="Proteomes" id="UP001596072"/>
    </source>
</evidence>
<dbReference type="InterPro" id="IPR013154">
    <property type="entry name" value="ADH-like_N"/>
</dbReference>
<keyword evidence="4" id="KW-0560">Oxidoreductase</keyword>
<name>A0ABW0ZH56_9ACTN</name>
<dbReference type="Gene3D" id="3.40.50.720">
    <property type="entry name" value="NAD(P)-binding Rossmann-like Domain"/>
    <property type="match status" value="1"/>
</dbReference>
<dbReference type="PANTHER" id="PTHR43880">
    <property type="entry name" value="ALCOHOL DEHYDROGENASE"/>
    <property type="match status" value="1"/>
</dbReference>
<keyword evidence="3 6" id="KW-0862">Zinc</keyword>
<dbReference type="PANTHER" id="PTHR43880:SF12">
    <property type="entry name" value="ALCOHOL DEHYDROGENASE CLASS-3"/>
    <property type="match status" value="1"/>
</dbReference>
<dbReference type="RefSeq" id="WP_136432892.1">
    <property type="nucleotide sequence ID" value="NZ_JBHSNS010000004.1"/>
</dbReference>
<keyword evidence="5" id="KW-0520">NAD</keyword>
<accession>A0ABW0ZH56</accession>
<evidence type="ECO:0000259" key="7">
    <source>
        <dbReference type="SMART" id="SM00829"/>
    </source>
</evidence>
<evidence type="ECO:0000256" key="2">
    <source>
        <dbReference type="ARBA" id="ARBA00022723"/>
    </source>
</evidence>
<dbReference type="InterPro" id="IPR036291">
    <property type="entry name" value="NAD(P)-bd_dom_sf"/>
</dbReference>
<dbReference type="SUPFAM" id="SSF51735">
    <property type="entry name" value="NAD(P)-binding Rossmann-fold domains"/>
    <property type="match status" value="1"/>
</dbReference>
<comment type="cofactor">
    <cofactor evidence="6">
        <name>Zn(2+)</name>
        <dbReference type="ChEBI" id="CHEBI:29105"/>
    </cofactor>
</comment>
<evidence type="ECO:0000256" key="5">
    <source>
        <dbReference type="ARBA" id="ARBA00023027"/>
    </source>
</evidence>
<dbReference type="Proteomes" id="UP001596072">
    <property type="component" value="Unassembled WGS sequence"/>
</dbReference>
<protein>
    <submittedName>
        <fullName evidence="8">NAD(P)-dependent alcohol dehydrogenase</fullName>
    </submittedName>
</protein>
<keyword evidence="9" id="KW-1185">Reference proteome</keyword>
<dbReference type="CDD" id="cd08278">
    <property type="entry name" value="benzyl_alcohol_DH"/>
    <property type="match status" value="1"/>
</dbReference>
<sequence length="367" mass="38449">MRVAIFEEAGAAPALQEVEHTPLQDNEVLVRIAGVGICHTDLTGLNGNVPLPTPAVLGHEGAGVVEAIGADVEGLEAGDHVVLTFDTCGDCRACGAGHPAYCELFAPLNYFGTRLDGTTTMVQGDREVHGSWFGQSSWGTHAVASARNAVQVDRDAPLHLLGPLGCGLLTGAGTVLNVLRPQPGQSIGFWGMGTVGLAGLMAAKALDCENIVAVDLNDDRLALARELGATHTFNPSSTKDVVWEILEATGGLDSSMEAVGLGSVVREALGSLRSPGVCATVGLQTLENDITIDQGHLLIGRTLTGVIEGDADPHQLIPGLIRMWQDGQFPFDRLITEYPLEELATALEDFHAGKVIKPVLIPASSSY</sequence>
<reference evidence="9" key="1">
    <citation type="journal article" date="2019" name="Int. J. Syst. Evol. Microbiol.">
        <title>The Global Catalogue of Microorganisms (GCM) 10K type strain sequencing project: providing services to taxonomists for standard genome sequencing and annotation.</title>
        <authorList>
            <consortium name="The Broad Institute Genomics Platform"/>
            <consortium name="The Broad Institute Genome Sequencing Center for Infectious Disease"/>
            <person name="Wu L."/>
            <person name="Ma J."/>
        </authorList>
    </citation>
    <scope>NUCLEOTIDE SEQUENCE [LARGE SCALE GENOMIC DNA]</scope>
    <source>
        <strain evidence="9">YIM 94188</strain>
    </source>
</reference>
<evidence type="ECO:0000256" key="6">
    <source>
        <dbReference type="RuleBase" id="RU361277"/>
    </source>
</evidence>
<keyword evidence="2 6" id="KW-0479">Metal-binding</keyword>
<dbReference type="SUPFAM" id="SSF50129">
    <property type="entry name" value="GroES-like"/>
    <property type="match status" value="1"/>
</dbReference>
<dbReference type="InterPro" id="IPR020843">
    <property type="entry name" value="ER"/>
</dbReference>
<dbReference type="InterPro" id="IPR011032">
    <property type="entry name" value="GroES-like_sf"/>
</dbReference>
<dbReference type="Pfam" id="PF08240">
    <property type="entry name" value="ADH_N"/>
    <property type="match status" value="1"/>
</dbReference>
<evidence type="ECO:0000313" key="8">
    <source>
        <dbReference type="EMBL" id="MFC5729353.1"/>
    </source>
</evidence>
<gene>
    <name evidence="8" type="ORF">ACFPQB_10530</name>
</gene>
<dbReference type="Pfam" id="PF00107">
    <property type="entry name" value="ADH_zinc_N"/>
    <property type="match status" value="1"/>
</dbReference>
<dbReference type="EMBL" id="JBHSNS010000004">
    <property type="protein sequence ID" value="MFC5729353.1"/>
    <property type="molecule type" value="Genomic_DNA"/>
</dbReference>
<dbReference type="InterPro" id="IPR013149">
    <property type="entry name" value="ADH-like_C"/>
</dbReference>
<organism evidence="8 9">
    <name type="scientific">Nocardioides vastitatis</name>
    <dbReference type="NCBI Taxonomy" id="2568655"/>
    <lineage>
        <taxon>Bacteria</taxon>
        <taxon>Bacillati</taxon>
        <taxon>Actinomycetota</taxon>
        <taxon>Actinomycetes</taxon>
        <taxon>Propionibacteriales</taxon>
        <taxon>Nocardioidaceae</taxon>
        <taxon>Nocardioides</taxon>
    </lineage>
</organism>
<feature type="domain" description="Enoyl reductase (ER)" evidence="7">
    <location>
        <begin position="10"/>
        <end position="360"/>
    </location>
</feature>
<comment type="similarity">
    <text evidence="1 6">Belongs to the zinc-containing alcohol dehydrogenase family.</text>
</comment>
<evidence type="ECO:0000256" key="1">
    <source>
        <dbReference type="ARBA" id="ARBA00008072"/>
    </source>
</evidence>
<dbReference type="SMART" id="SM00829">
    <property type="entry name" value="PKS_ER"/>
    <property type="match status" value="1"/>
</dbReference>
<proteinExistence type="inferred from homology"/>